<dbReference type="InterPro" id="IPR036770">
    <property type="entry name" value="Ankyrin_rpt-contain_sf"/>
</dbReference>
<evidence type="ECO:0000313" key="8">
    <source>
        <dbReference type="EMBL" id="CAD5123099.1"/>
    </source>
</evidence>
<dbReference type="SUPFAM" id="SSF48403">
    <property type="entry name" value="Ankyrin repeat"/>
    <property type="match status" value="1"/>
</dbReference>
<dbReference type="GO" id="GO:0005783">
    <property type="term" value="C:endoplasmic reticulum"/>
    <property type="evidence" value="ECO:0007669"/>
    <property type="project" value="TreeGrafter"/>
</dbReference>
<organism evidence="8 9">
    <name type="scientific">Dimorphilus gyrociliatus</name>
    <dbReference type="NCBI Taxonomy" id="2664684"/>
    <lineage>
        <taxon>Eukaryota</taxon>
        <taxon>Metazoa</taxon>
        <taxon>Spiralia</taxon>
        <taxon>Lophotrochozoa</taxon>
        <taxon>Annelida</taxon>
        <taxon>Polychaeta</taxon>
        <taxon>Polychaeta incertae sedis</taxon>
        <taxon>Dinophilidae</taxon>
        <taxon>Dimorphilus</taxon>
    </lineage>
</organism>
<dbReference type="GO" id="GO:0005793">
    <property type="term" value="C:endoplasmic reticulum-Golgi intermediate compartment"/>
    <property type="evidence" value="ECO:0007669"/>
    <property type="project" value="TreeGrafter"/>
</dbReference>
<comment type="caution">
    <text evidence="8">The sequence shown here is derived from an EMBL/GenBank/DDBJ whole genome shotgun (WGS) entry which is preliminary data.</text>
</comment>
<feature type="repeat" description="ANK" evidence="4">
    <location>
        <begin position="475"/>
        <end position="507"/>
    </location>
</feature>
<feature type="region of interest" description="Disordered" evidence="5">
    <location>
        <begin position="395"/>
        <end position="416"/>
    </location>
</feature>
<name>A0A7I8W4H3_9ANNE</name>
<dbReference type="GO" id="GO:0005795">
    <property type="term" value="C:Golgi stack"/>
    <property type="evidence" value="ECO:0007669"/>
    <property type="project" value="TreeGrafter"/>
</dbReference>
<feature type="compositionally biased region" description="Basic residues" evidence="5">
    <location>
        <begin position="925"/>
        <end position="934"/>
    </location>
</feature>
<proteinExistence type="predicted"/>
<dbReference type="InterPro" id="IPR057279">
    <property type="entry name" value="MGAT4"/>
</dbReference>
<protein>
    <submittedName>
        <fullName evidence="8">DgyrCDS11473</fullName>
    </submittedName>
</protein>
<evidence type="ECO:0000256" key="4">
    <source>
        <dbReference type="PROSITE-ProRule" id="PRU00023"/>
    </source>
</evidence>
<feature type="domain" description="MGAT4 A/B/C C-terminal" evidence="7">
    <location>
        <begin position="1387"/>
        <end position="1518"/>
    </location>
</feature>
<evidence type="ECO:0000259" key="7">
    <source>
        <dbReference type="Pfam" id="PF23524"/>
    </source>
</evidence>
<evidence type="ECO:0000313" key="9">
    <source>
        <dbReference type="Proteomes" id="UP000549394"/>
    </source>
</evidence>
<dbReference type="InterPro" id="IPR006759">
    <property type="entry name" value="Glyco_transf_54"/>
</dbReference>
<dbReference type="Pfam" id="PF12796">
    <property type="entry name" value="Ank_2"/>
    <property type="match status" value="1"/>
</dbReference>
<dbReference type="PANTHER" id="PTHR12062:SF9">
    <property type="entry name" value="ALPHA-1,3-MANNOSYL-GLYCOPROTEIN 4-BETA-N-ACETYLGLUCOSAMINYLTRANSFERASE A, ISOFORM A"/>
    <property type="match status" value="1"/>
</dbReference>
<feature type="domain" description="MGAT4 conserved region" evidence="6">
    <location>
        <begin position="1097"/>
        <end position="1373"/>
    </location>
</feature>
<keyword evidence="4" id="KW-0040">ANK repeat</keyword>
<dbReference type="InterPro" id="IPR002110">
    <property type="entry name" value="Ankyrin_rpt"/>
</dbReference>
<dbReference type="SMART" id="SM00248">
    <property type="entry name" value="ANK"/>
    <property type="match status" value="3"/>
</dbReference>
<feature type="compositionally biased region" description="Basic residues" evidence="5">
    <location>
        <begin position="819"/>
        <end position="831"/>
    </location>
</feature>
<evidence type="ECO:0000256" key="2">
    <source>
        <dbReference type="ARBA" id="ARBA00022676"/>
    </source>
</evidence>
<comment type="pathway">
    <text evidence="1">Protein modification; protein glycosylation.</text>
</comment>
<evidence type="ECO:0000256" key="5">
    <source>
        <dbReference type="SAM" id="MobiDB-lite"/>
    </source>
</evidence>
<dbReference type="PANTHER" id="PTHR12062">
    <property type="entry name" value="N-ACETYLGLUCOSAMINYLTRANSFERASE VI"/>
    <property type="match status" value="1"/>
</dbReference>
<dbReference type="OrthoDB" id="2016523at2759"/>
<keyword evidence="2" id="KW-0328">Glycosyltransferase</keyword>
<dbReference type="GO" id="GO:0008375">
    <property type="term" value="F:acetylglucosaminyltransferase activity"/>
    <property type="evidence" value="ECO:0007669"/>
    <property type="project" value="TreeGrafter"/>
</dbReference>
<feature type="compositionally biased region" description="Polar residues" evidence="5">
    <location>
        <begin position="879"/>
        <end position="891"/>
    </location>
</feature>
<evidence type="ECO:0000259" key="6">
    <source>
        <dbReference type="Pfam" id="PF04666"/>
    </source>
</evidence>
<feature type="compositionally biased region" description="Basic residues" evidence="5">
    <location>
        <begin position="269"/>
        <end position="280"/>
    </location>
</feature>
<feature type="compositionally biased region" description="Polar residues" evidence="5">
    <location>
        <begin position="406"/>
        <end position="416"/>
    </location>
</feature>
<feature type="compositionally biased region" description="Low complexity" evidence="5">
    <location>
        <begin position="15"/>
        <end position="30"/>
    </location>
</feature>
<gene>
    <name evidence="8" type="ORF">DGYR_LOCUS10817</name>
</gene>
<evidence type="ECO:0000256" key="1">
    <source>
        <dbReference type="ARBA" id="ARBA00004922"/>
    </source>
</evidence>
<accession>A0A7I8W4H3</accession>
<feature type="repeat" description="ANK" evidence="4">
    <location>
        <begin position="508"/>
        <end position="540"/>
    </location>
</feature>
<feature type="compositionally biased region" description="Basic residues" evidence="5">
    <location>
        <begin position="792"/>
        <end position="801"/>
    </location>
</feature>
<keyword evidence="3" id="KW-0808">Transferase</keyword>
<feature type="region of interest" description="Disordered" evidence="5">
    <location>
        <begin position="180"/>
        <end position="199"/>
    </location>
</feature>
<dbReference type="Pfam" id="PF23524">
    <property type="entry name" value="MGAT4A_C"/>
    <property type="match status" value="1"/>
</dbReference>
<dbReference type="EMBL" id="CAJFCJ010000019">
    <property type="protein sequence ID" value="CAD5123099.1"/>
    <property type="molecule type" value="Genomic_DNA"/>
</dbReference>
<dbReference type="Proteomes" id="UP000549394">
    <property type="component" value="Unassembled WGS sequence"/>
</dbReference>
<dbReference type="Pfam" id="PF04666">
    <property type="entry name" value="MGAT4_cons"/>
    <property type="match status" value="1"/>
</dbReference>
<keyword evidence="9" id="KW-1185">Reference proteome</keyword>
<feature type="compositionally biased region" description="Polar residues" evidence="5">
    <location>
        <begin position="911"/>
        <end position="923"/>
    </location>
</feature>
<dbReference type="PRINTS" id="PR01415">
    <property type="entry name" value="ANKYRIN"/>
</dbReference>
<dbReference type="InterPro" id="IPR038227">
    <property type="entry name" value="PUFD_som_sf"/>
</dbReference>
<feature type="region of interest" description="Disordered" evidence="5">
    <location>
        <begin position="219"/>
        <end position="346"/>
    </location>
</feature>
<dbReference type="Gene3D" id="1.25.40.20">
    <property type="entry name" value="Ankyrin repeat-containing domain"/>
    <property type="match status" value="1"/>
</dbReference>
<dbReference type="InterPro" id="IPR056576">
    <property type="entry name" value="MGAT4_A/B/C_C"/>
</dbReference>
<sequence>MNLNTQIEVMSADKPSTSDASGDGDTSTPSKQEQGHLQIHAALQSGGQLLKNSIPILGRTSADPKDQQPTVLYAQLAKAIPTSTTDGTTMITGQQILANLAPLQKVQNKCSLLKKSSTSQGGVSGTSDKSTFPPNILHFVSTTNIIPIGSVAPSSKGLPRYILPVGNNIEKIKQDLLQSSSKEVAESTEDGSQSNQKSALKAAVSGVPIAIIQLPSDVVSKQTTEEKRRRKQTLKAKDSSPAAKQSDDEVAPRKKRKRKESNEEEQVKRTRKRAPAHHKNALYEAELEKDEERRSKHARRKSQRKAAQFKYCDDPGDDETGKPEDTEELTEETPTQNRRTSRRSAPTRRFYDDFDFGEGLEIATQFAFSDDEDDEDEYGHRKKNRKLRYIMETKKKRRSLKKAAEQPTSDPNTPTVNLRKNAALREGPAELRRLVVHRETGETMLHKSCRLGLYEAASWLVKTRDSSVVHAKDHAGYTPLHEVATNGNHKIGHLLLQAGANANVTCNDGTRPLHEAIDAGHIQLVRLLLAYGADFNFPTYSGRTPLSLAKTDQMKKFLNDYISDIKGTTTEVWKFSSTSDLLDDLETVKIFDEVPQDTDHLQEIAFDFGDIPLYRLKTSPDESACEFFLLDDIMRLHYPNKTETQVFHEELQDAVIIEITRDDILEHNLQKINPSFEILNVVAKGEEEADATLKLVLADEEVRNILGFSQVAVSNKSNLTSNSHRNVDCCEDMKKCLVEIYNEKAKDSGLTPNPVPLCMDKPPILLPVQRLSCNEPPSPTQQPLLSSPEGKVKRKRKRAKKADKEGGTEPDNSESQPSPKRKRSTSPKKVKATTQFLEPPSSLGLPNNVQTTPEKKPRKRKKKETTTADTSTEKGPLPNGSQSSQSDASPNQEKKAFRKKKQKKQDDPQVAVQTLDLNLNVQSPKTKKTPRKKKQANDDEKTTAKVKKLSAKGGLKEKKPPMPITDLDIECKETMPDAKKEHIVLSMRFTTKDATCLIFLFVIAIAVFFFTKVSKVSEDDESDPIQRKINQLRLKVVETEGLSRDHWNDVRLLKEQLQLLLKANLKLNYSNGVNVPAKLQQFLSNISAISTNDVQHPGIYHYLPHIIGKPQALRPSFTLSKNRQSVSIVAGIPTIKRERESYLIRTLSSLLENSNEEEQDDCLFIVFVAEPWDLKYVKEVAASVQEHFPAAVDKGLIEVIAPPSEFYPNLNTLQETFGDSKERVKWRTKQNLDFSFLMLYARNKASYYIQLEDDIITKYSYLSLIKSFAINQKTPPEWVMLEFSYLGFIGKLFKSTDIPLVVEFFIMFYKDKPIDWLLDHLLSVKVCNPEKDAKRCRKDIEQIRRRYKPSLFQHIGTHSSLKGKVQKLKDKDFGKPQLHKGHRNPHAELSTSLKVYQKYSIERSYIGETFFWAFTPFAGDYITIKFTPPIFIERFLFRSGNSEHPGDKFFNTTIELLPESGVINPALKYPKTSDNYLIVANFSLGGEASAVLNSGVPKIHTMRLMTHSNGTSWVILNEINIVQKKAP</sequence>
<reference evidence="8 9" key="1">
    <citation type="submission" date="2020-08" db="EMBL/GenBank/DDBJ databases">
        <authorList>
            <person name="Hejnol A."/>
        </authorList>
    </citation>
    <scope>NUCLEOTIDE SEQUENCE [LARGE SCALE GENOMIC DNA]</scope>
</reference>
<dbReference type="GO" id="GO:0006487">
    <property type="term" value="P:protein N-linked glycosylation"/>
    <property type="evidence" value="ECO:0007669"/>
    <property type="project" value="TreeGrafter"/>
</dbReference>
<feature type="region of interest" description="Disordered" evidence="5">
    <location>
        <begin position="1"/>
        <end position="37"/>
    </location>
</feature>
<feature type="region of interest" description="Disordered" evidence="5">
    <location>
        <begin position="769"/>
        <end position="964"/>
    </location>
</feature>
<dbReference type="PROSITE" id="PS50088">
    <property type="entry name" value="ANK_REPEAT"/>
    <property type="match status" value="2"/>
</dbReference>
<feature type="compositionally biased region" description="Basic residues" evidence="5">
    <location>
        <begin position="295"/>
        <end position="304"/>
    </location>
</feature>
<dbReference type="Gene3D" id="3.10.260.40">
    <property type="entry name" value="BCL-6 corepressor, PCGF1 binding domain"/>
    <property type="match status" value="1"/>
</dbReference>
<dbReference type="PROSITE" id="PS50297">
    <property type="entry name" value="ANK_REP_REGION"/>
    <property type="match status" value="2"/>
</dbReference>
<evidence type="ECO:0000256" key="3">
    <source>
        <dbReference type="ARBA" id="ARBA00022679"/>
    </source>
</evidence>